<evidence type="ECO:0000313" key="1">
    <source>
        <dbReference type="EMBL" id="MBD1546023.1"/>
    </source>
</evidence>
<reference evidence="1" key="1">
    <citation type="submission" date="2020-05" db="EMBL/GenBank/DDBJ databases">
        <title>Identification of trans-AT polyketide cluster in two marine bacteria, producers of a novel glutaramide-containing polyketide sesbanimide D and analogs.</title>
        <authorList>
            <person name="Kacar D."/>
            <person name="Rodriguez P."/>
            <person name="Canedo L."/>
            <person name="Gonzalez E."/>
            <person name="Galan B."/>
            <person name="De La Calle F."/>
            <person name="Garcia J.L."/>
        </authorList>
    </citation>
    <scope>NUCLEOTIDE SEQUENCE</scope>
    <source>
        <strain evidence="1">PHM038</strain>
    </source>
</reference>
<accession>A0A926S459</accession>
<evidence type="ECO:0000313" key="2">
    <source>
        <dbReference type="Proteomes" id="UP000598467"/>
    </source>
</evidence>
<dbReference type="EMBL" id="JABFCZ010000006">
    <property type="protein sequence ID" value="MBD1546023.1"/>
    <property type="molecule type" value="Genomic_DNA"/>
</dbReference>
<sequence>MNEHVDPLGSAILQLREGSAGLTRPIVIKNFPFAGLLGEGDICDMLRALPDHPQRELLLRVFIGSRQCFQSERQVFDTPPEGDGDLEAWGTRMFGPERWGCTIYRAEQLNPLLAERVAGPWKTLKAGTTEENCSQEIFVFAGNYGKTPFGVHEDKEQGAAVHFHIGPGVKRMYMWTREAFEAATGGTSTFYDLPAIAHTAEVFEIPAGSAFLLPAGYFHIGETEDFSAGIVVTNVRLPERRLRDMAVSRFLDCLEPEGPGGEPGEDDLSRTLGEMIGTGERIREAERVSNAGFTPCPLEIGDTPAPAAETRFRRRTAFPLVVHEDAVSGESGERSLYARGHRLTLPESQSLQDLADDLNTLETLTWSDMLSRLETEFEPDAAAFICRFLLDTRAIEEIAQEERADD</sequence>
<proteinExistence type="predicted"/>
<dbReference type="Proteomes" id="UP000598467">
    <property type="component" value="Unassembled WGS sequence"/>
</dbReference>
<comment type="caution">
    <text evidence="1">The sequence shown here is derived from an EMBL/GenBank/DDBJ whole genome shotgun (WGS) entry which is preliminary data.</text>
</comment>
<evidence type="ECO:0008006" key="3">
    <source>
        <dbReference type="Google" id="ProtNLM"/>
    </source>
</evidence>
<organism evidence="1 2">
    <name type="scientific">Roseibium aggregatum</name>
    <dbReference type="NCBI Taxonomy" id="187304"/>
    <lineage>
        <taxon>Bacteria</taxon>
        <taxon>Pseudomonadati</taxon>
        <taxon>Pseudomonadota</taxon>
        <taxon>Alphaproteobacteria</taxon>
        <taxon>Hyphomicrobiales</taxon>
        <taxon>Stappiaceae</taxon>
        <taxon>Roseibium</taxon>
    </lineage>
</organism>
<dbReference type="AlphaFoldDB" id="A0A926S459"/>
<name>A0A926S459_9HYPH</name>
<gene>
    <name evidence="1" type="ORF">HK439_07095</name>
</gene>
<dbReference type="RefSeq" id="WP_190290690.1">
    <property type="nucleotide sequence ID" value="NZ_JABFCZ010000006.1"/>
</dbReference>
<protein>
    <recommendedName>
        <fullName evidence="3">JmjC domain-containing protein</fullName>
    </recommendedName>
</protein>